<protein>
    <submittedName>
        <fullName evidence="1">Putative redox protein, regulator of disulfide bond formation</fullName>
    </submittedName>
</protein>
<dbReference type="SUPFAM" id="SSF64307">
    <property type="entry name" value="SirA-like"/>
    <property type="match status" value="1"/>
</dbReference>
<reference evidence="1 2" key="1">
    <citation type="submission" date="2014-01" db="EMBL/GenBank/DDBJ databases">
        <title>Full genme sequencing of cellulolytic bacterium Gynuella sunshinyii YC6258T gen. nov., sp. nov.</title>
        <authorList>
            <person name="Khan H."/>
            <person name="Chung E.J."/>
            <person name="Chung Y.R."/>
        </authorList>
    </citation>
    <scope>NUCLEOTIDE SEQUENCE [LARGE SCALE GENOMIC DNA]</scope>
    <source>
        <strain evidence="1 2">YC6258</strain>
    </source>
</reference>
<dbReference type="AlphaFoldDB" id="A0A0C5VNG8"/>
<dbReference type="STRING" id="1445510.YC6258_02900"/>
<sequence>MIATDPSTARDIPKFCTFLNHPLLQQQRQGDLFIYFVQKKPSEDV</sequence>
<evidence type="ECO:0000313" key="1">
    <source>
        <dbReference type="EMBL" id="AJQ94938.1"/>
    </source>
</evidence>
<gene>
    <name evidence="1" type="ORF">YC6258_02900</name>
</gene>
<evidence type="ECO:0000313" key="2">
    <source>
        <dbReference type="Proteomes" id="UP000032266"/>
    </source>
</evidence>
<dbReference type="KEGG" id="gsn:YC6258_02900"/>
<dbReference type="Gene3D" id="3.30.110.40">
    <property type="entry name" value="TusA-like domain"/>
    <property type="match status" value="1"/>
</dbReference>
<dbReference type="PATRIC" id="fig|1445510.3.peg.2870"/>
<dbReference type="Proteomes" id="UP000032266">
    <property type="component" value="Chromosome"/>
</dbReference>
<dbReference type="HOGENOM" id="CLU_3220626_0_0_6"/>
<accession>A0A0C5VNG8</accession>
<proteinExistence type="predicted"/>
<organism evidence="1 2">
    <name type="scientific">Gynuella sunshinyii YC6258</name>
    <dbReference type="NCBI Taxonomy" id="1445510"/>
    <lineage>
        <taxon>Bacteria</taxon>
        <taxon>Pseudomonadati</taxon>
        <taxon>Pseudomonadota</taxon>
        <taxon>Gammaproteobacteria</taxon>
        <taxon>Oceanospirillales</taxon>
        <taxon>Saccharospirillaceae</taxon>
        <taxon>Gynuella</taxon>
    </lineage>
</organism>
<dbReference type="InterPro" id="IPR036868">
    <property type="entry name" value="TusA-like_sf"/>
</dbReference>
<name>A0A0C5VNG8_9GAMM</name>
<dbReference type="EMBL" id="CP007142">
    <property type="protein sequence ID" value="AJQ94938.1"/>
    <property type="molecule type" value="Genomic_DNA"/>
</dbReference>
<keyword evidence="2" id="KW-1185">Reference proteome</keyword>